<dbReference type="InterPro" id="IPR013113">
    <property type="entry name" value="SIP_FAD-bd"/>
</dbReference>
<feature type="transmembrane region" description="Helical" evidence="16">
    <location>
        <begin position="408"/>
        <end position="427"/>
    </location>
</feature>
<feature type="transmembrane region" description="Helical" evidence="16">
    <location>
        <begin position="433"/>
        <end position="453"/>
    </location>
</feature>
<dbReference type="GO" id="GO:0005886">
    <property type="term" value="C:plasma membrane"/>
    <property type="evidence" value="ECO:0007669"/>
    <property type="project" value="UniProtKB-SubCell"/>
</dbReference>
<dbReference type="InterPro" id="IPR017938">
    <property type="entry name" value="Riboflavin_synthase-like_b-brl"/>
</dbReference>
<dbReference type="Gene3D" id="1.20.1560.10">
    <property type="entry name" value="ABC transporter type 1, transmembrane domain"/>
    <property type="match status" value="1"/>
</dbReference>
<feature type="transmembrane region" description="Helical" evidence="16">
    <location>
        <begin position="551"/>
        <end position="574"/>
    </location>
</feature>
<dbReference type="Gene3D" id="3.40.50.80">
    <property type="entry name" value="Nucleotide-binding domain of ferredoxin-NADP reductase (FNR) module"/>
    <property type="match status" value="1"/>
</dbReference>
<keyword evidence="7 16" id="KW-0812">Transmembrane</keyword>
<dbReference type="GO" id="GO:0016491">
    <property type="term" value="F:oxidoreductase activity"/>
    <property type="evidence" value="ECO:0007669"/>
    <property type="project" value="InterPro"/>
</dbReference>
<keyword evidence="4" id="KW-1003">Cell membrane</keyword>
<evidence type="ECO:0000256" key="6">
    <source>
        <dbReference type="ARBA" id="ARBA00022630"/>
    </source>
</evidence>
<keyword evidence="21" id="KW-1185">Reference proteome</keyword>
<dbReference type="InterPro" id="IPR039421">
    <property type="entry name" value="Type_1_exporter"/>
</dbReference>
<dbReference type="Proteomes" id="UP000565579">
    <property type="component" value="Unassembled WGS sequence"/>
</dbReference>
<evidence type="ECO:0000256" key="14">
    <source>
        <dbReference type="ARBA" id="ARBA00023467"/>
    </source>
</evidence>
<feature type="domain" description="ABC transmembrane type-1" evidence="18">
    <location>
        <begin position="294"/>
        <end position="576"/>
    </location>
</feature>
<keyword evidence="3" id="KW-0813">Transport</keyword>
<keyword evidence="20" id="KW-0378">Hydrolase</keyword>
<evidence type="ECO:0000256" key="10">
    <source>
        <dbReference type="ARBA" id="ARBA00022840"/>
    </source>
</evidence>
<keyword evidence="11 16" id="KW-1133">Transmembrane helix</keyword>
<evidence type="ECO:0000313" key="20">
    <source>
        <dbReference type="EMBL" id="MBB6551369.1"/>
    </source>
</evidence>
<dbReference type="EMBL" id="JACHMI010000001">
    <property type="protein sequence ID" value="MBB6551369.1"/>
    <property type="molecule type" value="Genomic_DNA"/>
</dbReference>
<evidence type="ECO:0000256" key="1">
    <source>
        <dbReference type="ARBA" id="ARBA00001974"/>
    </source>
</evidence>
<dbReference type="PROSITE" id="PS50893">
    <property type="entry name" value="ABC_TRANSPORTER_2"/>
    <property type="match status" value="1"/>
</dbReference>
<dbReference type="SMART" id="SM00382">
    <property type="entry name" value="AAA"/>
    <property type="match status" value="1"/>
</dbReference>
<dbReference type="SUPFAM" id="SSF52540">
    <property type="entry name" value="P-loop containing nucleoside triphosphate hydrolases"/>
    <property type="match status" value="1"/>
</dbReference>
<dbReference type="PROSITE" id="PS50929">
    <property type="entry name" value="ABC_TM1F"/>
    <property type="match status" value="1"/>
</dbReference>
<protein>
    <recommendedName>
        <fullName evidence="15">Mycobactin import ATP-binding/permease protein IrtA</fullName>
    </recommendedName>
</protein>
<dbReference type="GO" id="GO:0034040">
    <property type="term" value="F:ATPase-coupled lipid transmembrane transporter activity"/>
    <property type="evidence" value="ECO:0007669"/>
    <property type="project" value="TreeGrafter"/>
</dbReference>
<dbReference type="InterPro" id="IPR007037">
    <property type="entry name" value="SIP_rossman_dom"/>
</dbReference>
<feature type="domain" description="FAD-binding FR-type" evidence="19">
    <location>
        <begin position="16"/>
        <end position="124"/>
    </location>
</feature>
<dbReference type="PANTHER" id="PTHR24221:SF654">
    <property type="entry name" value="ATP-BINDING CASSETTE SUB-FAMILY B MEMBER 6"/>
    <property type="match status" value="1"/>
</dbReference>
<evidence type="ECO:0000256" key="12">
    <source>
        <dbReference type="ARBA" id="ARBA00023136"/>
    </source>
</evidence>
<evidence type="ECO:0000259" key="19">
    <source>
        <dbReference type="PROSITE" id="PS51384"/>
    </source>
</evidence>
<keyword evidence="6" id="KW-0285">Flavoprotein</keyword>
<evidence type="ECO:0000256" key="11">
    <source>
        <dbReference type="ARBA" id="ARBA00022989"/>
    </source>
</evidence>
<feature type="domain" description="ABC transporter" evidence="17">
    <location>
        <begin position="610"/>
        <end position="843"/>
    </location>
</feature>
<evidence type="ECO:0000256" key="15">
    <source>
        <dbReference type="ARBA" id="ARBA00023488"/>
    </source>
</evidence>
<evidence type="ECO:0000259" key="18">
    <source>
        <dbReference type="PROSITE" id="PS50929"/>
    </source>
</evidence>
<keyword evidence="8" id="KW-0547">Nucleotide-binding</keyword>
<dbReference type="InterPro" id="IPR003593">
    <property type="entry name" value="AAA+_ATPase"/>
</dbReference>
<dbReference type="PROSITE" id="PS51384">
    <property type="entry name" value="FAD_FR"/>
    <property type="match status" value="1"/>
</dbReference>
<dbReference type="GO" id="GO:0016887">
    <property type="term" value="F:ATP hydrolysis activity"/>
    <property type="evidence" value="ECO:0007669"/>
    <property type="project" value="InterPro"/>
</dbReference>
<dbReference type="CDD" id="cd06193">
    <property type="entry name" value="siderophore_interacting"/>
    <property type="match status" value="1"/>
</dbReference>
<organism evidence="20 21">
    <name type="scientific">Nonomuraea rubra</name>
    <dbReference type="NCBI Taxonomy" id="46180"/>
    <lineage>
        <taxon>Bacteria</taxon>
        <taxon>Bacillati</taxon>
        <taxon>Actinomycetota</taxon>
        <taxon>Actinomycetes</taxon>
        <taxon>Streptosporangiales</taxon>
        <taxon>Streptosporangiaceae</taxon>
        <taxon>Nonomuraea</taxon>
    </lineage>
</organism>
<dbReference type="RefSeq" id="WP_221525068.1">
    <property type="nucleotide sequence ID" value="NZ_BAAAXY010000234.1"/>
</dbReference>
<dbReference type="Gene3D" id="2.40.30.10">
    <property type="entry name" value="Translation factors"/>
    <property type="match status" value="1"/>
</dbReference>
<dbReference type="Pfam" id="PF00664">
    <property type="entry name" value="ABC_membrane"/>
    <property type="match status" value="1"/>
</dbReference>
<evidence type="ECO:0000256" key="16">
    <source>
        <dbReference type="SAM" id="Phobius"/>
    </source>
</evidence>
<dbReference type="SUPFAM" id="SSF63380">
    <property type="entry name" value="Riboflavin synthase domain-like"/>
    <property type="match status" value="1"/>
</dbReference>
<comment type="caution">
    <text evidence="20">The sequence shown here is derived from an EMBL/GenBank/DDBJ whole genome shotgun (WGS) entry which is preliminary data.</text>
</comment>
<dbReference type="Pfam" id="PF00005">
    <property type="entry name" value="ABC_tran"/>
    <property type="match status" value="1"/>
</dbReference>
<dbReference type="Pfam" id="PF08021">
    <property type="entry name" value="FAD_binding_9"/>
    <property type="match status" value="1"/>
</dbReference>
<dbReference type="InterPro" id="IPR011527">
    <property type="entry name" value="ABC1_TM_dom"/>
</dbReference>
<feature type="transmembrane region" description="Helical" evidence="16">
    <location>
        <begin position="526"/>
        <end position="545"/>
    </location>
</feature>
<dbReference type="InterPro" id="IPR036640">
    <property type="entry name" value="ABC1_TM_sf"/>
</dbReference>
<dbReference type="FunFam" id="3.40.50.300:FF:000221">
    <property type="entry name" value="Multidrug ABC transporter ATP-binding protein"/>
    <property type="match status" value="1"/>
</dbReference>
<dbReference type="InterPro" id="IPR017927">
    <property type="entry name" value="FAD-bd_FR_type"/>
</dbReference>
<evidence type="ECO:0000256" key="7">
    <source>
        <dbReference type="ARBA" id="ARBA00022692"/>
    </source>
</evidence>
<evidence type="ECO:0000256" key="2">
    <source>
        <dbReference type="ARBA" id="ARBA00004429"/>
    </source>
</evidence>
<dbReference type="PANTHER" id="PTHR24221">
    <property type="entry name" value="ATP-BINDING CASSETTE SUB-FAMILY B"/>
    <property type="match status" value="1"/>
</dbReference>
<evidence type="ECO:0000256" key="9">
    <source>
        <dbReference type="ARBA" id="ARBA00022827"/>
    </source>
</evidence>
<feature type="transmembrane region" description="Helical" evidence="16">
    <location>
        <begin position="293"/>
        <end position="315"/>
    </location>
</feature>
<keyword evidence="5" id="KW-0997">Cell inner membrane</keyword>
<dbReference type="Pfam" id="PF04954">
    <property type="entry name" value="SIP"/>
    <property type="match status" value="1"/>
</dbReference>
<dbReference type="Gene3D" id="3.40.50.300">
    <property type="entry name" value="P-loop containing nucleotide triphosphate hydrolases"/>
    <property type="match status" value="1"/>
</dbReference>
<dbReference type="GO" id="GO:0140359">
    <property type="term" value="F:ABC-type transporter activity"/>
    <property type="evidence" value="ECO:0007669"/>
    <property type="project" value="InterPro"/>
</dbReference>
<evidence type="ECO:0000256" key="8">
    <source>
        <dbReference type="ARBA" id="ARBA00022741"/>
    </source>
</evidence>
<keyword evidence="10 20" id="KW-0067">ATP-binding</keyword>
<dbReference type="InterPro" id="IPR017871">
    <property type="entry name" value="ABC_transporter-like_CS"/>
</dbReference>
<keyword evidence="12 16" id="KW-0472">Membrane</keyword>
<dbReference type="InterPro" id="IPR027417">
    <property type="entry name" value="P-loop_NTPase"/>
</dbReference>
<comment type="similarity">
    <text evidence="13">Belongs to the ABC transporter superfamily. Siderophore-Fe(3+) uptake transporter (SIUT) (TC 3.A.1.21) family.</text>
</comment>
<dbReference type="SUPFAM" id="SSF90123">
    <property type="entry name" value="ABC transporter transmembrane region"/>
    <property type="match status" value="1"/>
</dbReference>
<keyword evidence="9" id="KW-0274">FAD</keyword>
<comment type="subunit">
    <text evidence="14">Forms a heterodimer with IrtB.</text>
</comment>
<sequence>MAKRGFDGVIMRAYGARDHQVTVTGTEWLAPHFLRVWMTSPTLLHDVVVAPAAYVRFWMPDPDDPDVEHQRGYTLSEADPATGTFAVDFVLHEPAGPGSLWARRAEPGTTVQVTPLGSTRFDPPAEPPAGYLLVGDSASIPAINGILRTVPAEVQVELYVEEHQEADRLIPLVNHPRVNVHWAPRRGERSLAAAIESRDWSNWYAWAAAESGSLRHLRARLRDEFGFPRSETHAQAYWYYGRAFGSNRSKATPEPTPAEPSPAAAVPAAEPARRGAWRAQAGGRLIAPLRPTLIVAGLAQAVLTLVQLAPFVLLAELSRLLIAGAEAARLWTVGSWAVLLMGAGVMLASGLLLWLHWVDARFARELRQRLLGKLARLPLGWFDARGSGQVKQIVQDDTLSLHYLVTHAVPDAVAALVAPVAVLVYLFVVDWRIALLLLLPVFVYVVAMAIMVVQSGSKTAEASRWAERMNVEAGAYLDGQPVIRVFGGAAASSFRRRLGEYIGFLNDWQRPHTGQKTFIDLVTRPATFLLLICGLGTLLVTAGSMDPVALLPFLLLGTTFGARLLAVGYGLSGLRSGLLAARRIQVTLDEDELGTRPADGTAPRVPAGRVEFDRVGFSYRPGVPVLQNIELTLEPGTVTALVGPSGSGKSTLAALLARFHDVDDGAIRVGGRDVRELAADELYARVGFVFQQAQLVQGTVRENIALAVPDASDEQVLAAARAAQIHDRILRLPDGYDTVLGPDAALSGGERQRLTIARAILADTPVLVLDEATAFADPESEYLVQQALNRLTAGRTVLVIAHRLHTITGVDRIVVLDHGRIAETGTHDELLDRGGRYRKLWDAVRGGTPAGRIEMEANR</sequence>
<evidence type="ECO:0000256" key="4">
    <source>
        <dbReference type="ARBA" id="ARBA00022475"/>
    </source>
</evidence>
<comment type="subcellular location">
    <subcellularLocation>
        <location evidence="2">Cell inner membrane</location>
        <topology evidence="2">Multi-pass membrane protein</topology>
    </subcellularLocation>
</comment>
<evidence type="ECO:0000256" key="3">
    <source>
        <dbReference type="ARBA" id="ARBA00022448"/>
    </source>
</evidence>
<name>A0A7X0U1F1_9ACTN</name>
<evidence type="ECO:0000259" key="17">
    <source>
        <dbReference type="PROSITE" id="PS50893"/>
    </source>
</evidence>
<dbReference type="PROSITE" id="PS00211">
    <property type="entry name" value="ABC_TRANSPORTER_1"/>
    <property type="match status" value="1"/>
</dbReference>
<evidence type="ECO:0000256" key="5">
    <source>
        <dbReference type="ARBA" id="ARBA00022519"/>
    </source>
</evidence>
<feature type="transmembrane region" description="Helical" evidence="16">
    <location>
        <begin position="335"/>
        <end position="358"/>
    </location>
</feature>
<evidence type="ECO:0000313" key="21">
    <source>
        <dbReference type="Proteomes" id="UP000565579"/>
    </source>
</evidence>
<reference evidence="20 21" key="1">
    <citation type="submission" date="2020-08" db="EMBL/GenBank/DDBJ databases">
        <title>Sequencing the genomes of 1000 actinobacteria strains.</title>
        <authorList>
            <person name="Klenk H.-P."/>
        </authorList>
    </citation>
    <scope>NUCLEOTIDE SEQUENCE [LARGE SCALE GENOMIC DNA]</scope>
    <source>
        <strain evidence="20 21">DSM 43768</strain>
    </source>
</reference>
<evidence type="ECO:0000256" key="13">
    <source>
        <dbReference type="ARBA" id="ARBA00023455"/>
    </source>
</evidence>
<dbReference type="AlphaFoldDB" id="A0A7X0U1F1"/>
<comment type="cofactor">
    <cofactor evidence="1">
        <name>FAD</name>
        <dbReference type="ChEBI" id="CHEBI:57692"/>
    </cofactor>
</comment>
<proteinExistence type="inferred from homology"/>
<gene>
    <name evidence="20" type="ORF">HD593_006164</name>
</gene>
<dbReference type="InterPro" id="IPR003439">
    <property type="entry name" value="ABC_transporter-like_ATP-bd"/>
</dbReference>
<accession>A0A7X0U1F1</accession>
<dbReference type="GO" id="GO:0005524">
    <property type="term" value="F:ATP binding"/>
    <property type="evidence" value="ECO:0007669"/>
    <property type="project" value="UniProtKB-KW"/>
</dbReference>
<dbReference type="InterPro" id="IPR039261">
    <property type="entry name" value="FNR_nucleotide-bd"/>
</dbReference>